<feature type="domain" description="TGS" evidence="5">
    <location>
        <begin position="267"/>
        <end position="351"/>
    </location>
</feature>
<evidence type="ECO:0000256" key="1">
    <source>
        <dbReference type="ARBA" id="ARBA00001946"/>
    </source>
</evidence>
<dbReference type="InterPro" id="IPR023192">
    <property type="entry name" value="TGS-like_dom_sf"/>
</dbReference>
<sequence>MKIGIVGPALSGKTTLFQLLTGASATGHKGGIPQGAARVPDDRVDALSEIFNPKKTTYATVEFADFPSLGSSGELTSEAANRLKACDALAVVVRAHRDPSVPWPEAPVSPDKAFSSFLEEMILTDLAQVETLLAPKTKDKKQKRTPEEQRVLEACQELLEQTRPLSAGNWSADDLPILRNYAFLSSRPVLVAVNLDEEQLQEKDYEGRKNIVAECEETGYPLVEFSGTLEAEISQMDKQEQEEFLAEYGLTESGIARLAAATYQLLNLISFFTVGEDEVRAWTIKKETPAKKAAGKIHSDIERGFIRAEVINYTEFRELGDSLKNARDQGKLRLEGKEYLVQDGDIINFRFNV</sequence>
<dbReference type="SUPFAM" id="SSF81271">
    <property type="entry name" value="TGS-like"/>
    <property type="match status" value="1"/>
</dbReference>
<dbReference type="CDD" id="cd04867">
    <property type="entry name" value="TGS_YchF_OLA1"/>
    <property type="match status" value="1"/>
</dbReference>
<keyword evidence="2" id="KW-0479">Metal-binding</keyword>
<organism evidence="6 7">
    <name type="scientific">Dethiobacter alkaliphilus AHT 1</name>
    <dbReference type="NCBI Taxonomy" id="555088"/>
    <lineage>
        <taxon>Bacteria</taxon>
        <taxon>Bacillati</taxon>
        <taxon>Bacillota</taxon>
        <taxon>Dethiobacteria</taxon>
        <taxon>Dethiobacterales</taxon>
        <taxon>Dethiobacteraceae</taxon>
        <taxon>Dethiobacter</taxon>
    </lineage>
</organism>
<keyword evidence="3" id="KW-0547">Nucleotide-binding</keyword>
<keyword evidence="7" id="KW-1185">Reference proteome</keyword>
<dbReference type="AlphaFoldDB" id="C0GDJ6"/>
<dbReference type="FunFam" id="3.10.20.30:FF:000001">
    <property type="entry name" value="Ribosome-binding ATPase YchF"/>
    <property type="match status" value="1"/>
</dbReference>
<dbReference type="EMBL" id="ACJM01000002">
    <property type="protein sequence ID" value="EEG78717.1"/>
    <property type="molecule type" value="Genomic_DNA"/>
</dbReference>
<dbReference type="GO" id="GO:0005737">
    <property type="term" value="C:cytoplasm"/>
    <property type="evidence" value="ECO:0007669"/>
    <property type="project" value="TreeGrafter"/>
</dbReference>
<dbReference type="GO" id="GO:0046872">
    <property type="term" value="F:metal ion binding"/>
    <property type="evidence" value="ECO:0007669"/>
    <property type="project" value="UniProtKB-KW"/>
</dbReference>
<keyword evidence="4" id="KW-0067">ATP-binding</keyword>
<comment type="cofactor">
    <cofactor evidence="1">
        <name>Mg(2+)</name>
        <dbReference type="ChEBI" id="CHEBI:18420"/>
    </cofactor>
</comment>
<dbReference type="SUPFAM" id="SSF52540">
    <property type="entry name" value="P-loop containing nucleoside triphosphate hydrolases"/>
    <property type="match status" value="1"/>
</dbReference>
<evidence type="ECO:0000256" key="4">
    <source>
        <dbReference type="ARBA" id="ARBA00022840"/>
    </source>
</evidence>
<dbReference type="PANTHER" id="PTHR23305">
    <property type="entry name" value="OBG GTPASE FAMILY"/>
    <property type="match status" value="1"/>
</dbReference>
<evidence type="ECO:0000313" key="6">
    <source>
        <dbReference type="EMBL" id="EEG78717.1"/>
    </source>
</evidence>
<dbReference type="PANTHER" id="PTHR23305:SF18">
    <property type="entry name" value="OBG-TYPE G DOMAIN-CONTAINING PROTEIN"/>
    <property type="match status" value="1"/>
</dbReference>
<dbReference type="Proteomes" id="UP000006443">
    <property type="component" value="Unassembled WGS sequence"/>
</dbReference>
<dbReference type="STRING" id="555088.DealDRAFT_0647"/>
<dbReference type="InterPro" id="IPR013029">
    <property type="entry name" value="YchF_C"/>
</dbReference>
<reference evidence="6 7" key="1">
    <citation type="submission" date="2009-02" db="EMBL/GenBank/DDBJ databases">
        <title>Sequencing of the draft genome and assembly of Dethiobacter alkaliphilus AHT 1.</title>
        <authorList>
            <consortium name="US DOE Joint Genome Institute (JGI-PGF)"/>
            <person name="Lucas S."/>
            <person name="Copeland A."/>
            <person name="Lapidus A."/>
            <person name="Glavina del Rio T."/>
            <person name="Dalin E."/>
            <person name="Tice H."/>
            <person name="Bruce D."/>
            <person name="Goodwin L."/>
            <person name="Pitluck S."/>
            <person name="Larimer F."/>
            <person name="Land M.L."/>
            <person name="Hauser L."/>
            <person name="Muyzer G."/>
        </authorList>
    </citation>
    <scope>NUCLEOTIDE SEQUENCE [LARGE SCALE GENOMIC DNA]</scope>
    <source>
        <strain evidence="6 7">AHT 1</strain>
    </source>
</reference>
<protein>
    <recommendedName>
        <fullName evidence="5">TGS domain-containing protein</fullName>
    </recommendedName>
</protein>
<dbReference type="Gene3D" id="3.10.20.30">
    <property type="match status" value="1"/>
</dbReference>
<dbReference type="OrthoDB" id="9807318at2"/>
<dbReference type="Pfam" id="PF06071">
    <property type="entry name" value="YchF-GTPase_C"/>
    <property type="match status" value="1"/>
</dbReference>
<dbReference type="eggNOG" id="COG0012">
    <property type="taxonomic scope" value="Bacteria"/>
</dbReference>
<dbReference type="PIRSF" id="PIRSF006641">
    <property type="entry name" value="CHP00092"/>
    <property type="match status" value="1"/>
</dbReference>
<dbReference type="InterPro" id="IPR027417">
    <property type="entry name" value="P-loop_NTPase"/>
</dbReference>
<dbReference type="InterPro" id="IPR004396">
    <property type="entry name" value="ATPase_YchF/OLA1"/>
</dbReference>
<dbReference type="InterPro" id="IPR004095">
    <property type="entry name" value="TGS"/>
</dbReference>
<evidence type="ECO:0000259" key="5">
    <source>
        <dbReference type="PROSITE" id="PS51880"/>
    </source>
</evidence>
<dbReference type="RefSeq" id="WP_008514810.1">
    <property type="nucleotide sequence ID" value="NZ_ACJM01000002.1"/>
</dbReference>
<accession>C0GDJ6</accession>
<dbReference type="GO" id="GO:0016887">
    <property type="term" value="F:ATP hydrolysis activity"/>
    <property type="evidence" value="ECO:0007669"/>
    <property type="project" value="InterPro"/>
</dbReference>
<name>C0GDJ6_DETAL</name>
<evidence type="ECO:0000313" key="7">
    <source>
        <dbReference type="Proteomes" id="UP000006443"/>
    </source>
</evidence>
<comment type="caution">
    <text evidence="6">The sequence shown here is derived from an EMBL/GenBank/DDBJ whole genome shotgun (WGS) entry which is preliminary data.</text>
</comment>
<proteinExistence type="predicted"/>
<dbReference type="GO" id="GO:0005524">
    <property type="term" value="F:ATP binding"/>
    <property type="evidence" value="ECO:0007669"/>
    <property type="project" value="UniProtKB-KW"/>
</dbReference>
<dbReference type="InterPro" id="IPR012675">
    <property type="entry name" value="Beta-grasp_dom_sf"/>
</dbReference>
<dbReference type="GO" id="GO:0005525">
    <property type="term" value="F:GTP binding"/>
    <property type="evidence" value="ECO:0007669"/>
    <property type="project" value="InterPro"/>
</dbReference>
<evidence type="ECO:0000256" key="2">
    <source>
        <dbReference type="ARBA" id="ARBA00022723"/>
    </source>
</evidence>
<dbReference type="Gene3D" id="3.40.50.300">
    <property type="entry name" value="P-loop containing nucleotide triphosphate hydrolases"/>
    <property type="match status" value="1"/>
</dbReference>
<dbReference type="InterPro" id="IPR012676">
    <property type="entry name" value="TGS-like"/>
</dbReference>
<gene>
    <name evidence="6" type="ORF">DealDRAFT_0647</name>
</gene>
<dbReference type="Gene3D" id="1.10.150.300">
    <property type="entry name" value="TGS-like domain"/>
    <property type="match status" value="1"/>
</dbReference>
<evidence type="ECO:0000256" key="3">
    <source>
        <dbReference type="ARBA" id="ARBA00022741"/>
    </source>
</evidence>
<dbReference type="PROSITE" id="PS51880">
    <property type="entry name" value="TGS"/>
    <property type="match status" value="1"/>
</dbReference>